<evidence type="ECO:0000313" key="2">
    <source>
        <dbReference type="Proteomes" id="UP001501302"/>
    </source>
</evidence>
<protein>
    <submittedName>
        <fullName evidence="1">Uncharacterized protein</fullName>
    </submittedName>
</protein>
<dbReference type="Proteomes" id="UP001501302">
    <property type="component" value="Unassembled WGS sequence"/>
</dbReference>
<accession>A0ABP9GD64</accession>
<keyword evidence="2" id="KW-1185">Reference proteome</keyword>
<gene>
    <name evidence="1" type="ORF">GCM10023314_09050</name>
</gene>
<organism evidence="1 2">
    <name type="scientific">Algibacter agarivorans</name>
    <dbReference type="NCBI Taxonomy" id="1109741"/>
    <lineage>
        <taxon>Bacteria</taxon>
        <taxon>Pseudomonadati</taxon>
        <taxon>Bacteroidota</taxon>
        <taxon>Flavobacteriia</taxon>
        <taxon>Flavobacteriales</taxon>
        <taxon>Flavobacteriaceae</taxon>
        <taxon>Algibacter</taxon>
    </lineage>
</organism>
<reference evidence="2" key="1">
    <citation type="journal article" date="2019" name="Int. J. Syst. Evol. Microbiol.">
        <title>The Global Catalogue of Microorganisms (GCM) 10K type strain sequencing project: providing services to taxonomists for standard genome sequencing and annotation.</title>
        <authorList>
            <consortium name="The Broad Institute Genomics Platform"/>
            <consortium name="The Broad Institute Genome Sequencing Center for Infectious Disease"/>
            <person name="Wu L."/>
            <person name="Ma J."/>
        </authorList>
    </citation>
    <scope>NUCLEOTIDE SEQUENCE [LARGE SCALE GENOMIC DNA]</scope>
    <source>
        <strain evidence="2">JCM 18285</strain>
    </source>
</reference>
<comment type="caution">
    <text evidence="1">The sequence shown here is derived from an EMBL/GenBank/DDBJ whole genome shotgun (WGS) entry which is preliminary data.</text>
</comment>
<sequence length="82" mass="9494">MAIVKISGIQKSMRRLFLVKDYKRNSGFRYDAPEKLKAYLKQHNKKSTGLLGINKTIRYTEGVIELNEPIPLQLKELLNGKF</sequence>
<dbReference type="EMBL" id="BAABJJ010000011">
    <property type="protein sequence ID" value="GAA4938622.1"/>
    <property type="molecule type" value="Genomic_DNA"/>
</dbReference>
<evidence type="ECO:0000313" key="1">
    <source>
        <dbReference type="EMBL" id="GAA4938622.1"/>
    </source>
</evidence>
<dbReference type="RefSeq" id="WP_345190461.1">
    <property type="nucleotide sequence ID" value="NZ_BAABJJ010000011.1"/>
</dbReference>
<name>A0ABP9GD64_9FLAO</name>
<proteinExistence type="predicted"/>